<proteinExistence type="predicted"/>
<evidence type="ECO:0000256" key="2">
    <source>
        <dbReference type="PROSITE-ProRule" id="PRU00317"/>
    </source>
</evidence>
<name>A0A0A9XAB1_LYGHE</name>
<dbReference type="EMBL" id="GBHO01027851">
    <property type="protein sequence ID" value="JAG15753.1"/>
    <property type="molecule type" value="Transcribed_RNA"/>
</dbReference>
<evidence type="ECO:0000256" key="3">
    <source>
        <dbReference type="SAM" id="MobiDB-lite"/>
    </source>
</evidence>
<feature type="region of interest" description="Disordered" evidence="3">
    <location>
        <begin position="85"/>
        <end position="136"/>
    </location>
</feature>
<feature type="compositionally biased region" description="Gly residues" evidence="3">
    <location>
        <begin position="105"/>
        <end position="132"/>
    </location>
</feature>
<accession>A0A0A9XAB1</accession>
<dbReference type="PROSITE" id="PS50302">
    <property type="entry name" value="PUM"/>
    <property type="match status" value="1"/>
</dbReference>
<protein>
    <submittedName>
        <fullName evidence="4">Uncharacterized protein</fullName>
    </submittedName>
</protein>
<dbReference type="Gene3D" id="1.25.10.10">
    <property type="entry name" value="Leucine-rich Repeat Variant"/>
    <property type="match status" value="1"/>
</dbReference>
<dbReference type="InterPro" id="IPR001313">
    <property type="entry name" value="Pumilio_RNA-bd_rpt"/>
</dbReference>
<evidence type="ECO:0000313" key="4">
    <source>
        <dbReference type="EMBL" id="JAG15753.1"/>
    </source>
</evidence>
<reference evidence="4" key="1">
    <citation type="journal article" date="2014" name="PLoS ONE">
        <title>Transcriptome-Based Identification of ABC Transporters in the Western Tarnished Plant Bug Lygus hesperus.</title>
        <authorList>
            <person name="Hull J.J."/>
            <person name="Chaney K."/>
            <person name="Geib S.M."/>
            <person name="Fabrick J.A."/>
            <person name="Brent C.S."/>
            <person name="Walsh D."/>
            <person name="Lavine L.C."/>
        </authorList>
    </citation>
    <scope>NUCLEOTIDE SEQUENCE</scope>
</reference>
<dbReference type="AlphaFoldDB" id="A0A0A9XAB1"/>
<evidence type="ECO:0000313" key="5">
    <source>
        <dbReference type="EMBL" id="JAQ13388.1"/>
    </source>
</evidence>
<reference evidence="5" key="3">
    <citation type="journal article" date="2016" name="Gigascience">
        <title>De novo construction of an expanded transcriptome assembly for the western tarnished plant bug, Lygus hesperus.</title>
        <authorList>
            <person name="Tassone E.E."/>
            <person name="Geib S.M."/>
            <person name="Hall B."/>
            <person name="Fabrick J.A."/>
            <person name="Brent C.S."/>
            <person name="Hull J.J."/>
        </authorList>
    </citation>
    <scope>NUCLEOTIDE SEQUENCE</scope>
</reference>
<gene>
    <name evidence="4" type="ORF">CM83_19826</name>
    <name evidence="5" type="ORF">g.9920</name>
    <name evidence="6" type="ORF">g.9925</name>
</gene>
<sequence length="207" mass="21215">MYYPTQTGNALSAIGGGGSATTTATTAQSPLPPASSELNSILQPYANNPSVAAAVAAAYMLQDGVGMGGNPYFLPENVDQGYFASQPNSGFGEPAGSFRSASKRGGAGNGGRNGGGNGSRGAGGKAGGGGMRGHMNGNAMHGYSPEDMYNFRQLPGSEKLQQFRADTMRNVSMAWRLGDIVGFAVEFAKDQEGSRFIQGAVDRATAE</sequence>
<dbReference type="EMBL" id="GDHC01005241">
    <property type="protein sequence ID" value="JAQ13388.1"/>
    <property type="molecule type" value="Transcribed_RNA"/>
</dbReference>
<keyword evidence="1" id="KW-0677">Repeat</keyword>
<evidence type="ECO:0000313" key="6">
    <source>
        <dbReference type="EMBL" id="JAQ17523.1"/>
    </source>
</evidence>
<feature type="repeat" description="Pumilio" evidence="2">
    <location>
        <begin position="179"/>
        <end position="207"/>
    </location>
</feature>
<evidence type="ECO:0000256" key="1">
    <source>
        <dbReference type="ARBA" id="ARBA00022737"/>
    </source>
</evidence>
<dbReference type="InterPro" id="IPR011989">
    <property type="entry name" value="ARM-like"/>
</dbReference>
<dbReference type="GO" id="GO:0003723">
    <property type="term" value="F:RNA binding"/>
    <property type="evidence" value="ECO:0007669"/>
    <property type="project" value="InterPro"/>
</dbReference>
<organism evidence="4">
    <name type="scientific">Lygus hesperus</name>
    <name type="common">Western plant bug</name>
    <dbReference type="NCBI Taxonomy" id="30085"/>
    <lineage>
        <taxon>Eukaryota</taxon>
        <taxon>Metazoa</taxon>
        <taxon>Ecdysozoa</taxon>
        <taxon>Arthropoda</taxon>
        <taxon>Hexapoda</taxon>
        <taxon>Insecta</taxon>
        <taxon>Pterygota</taxon>
        <taxon>Neoptera</taxon>
        <taxon>Paraneoptera</taxon>
        <taxon>Hemiptera</taxon>
        <taxon>Heteroptera</taxon>
        <taxon>Panheteroptera</taxon>
        <taxon>Cimicomorpha</taxon>
        <taxon>Miridae</taxon>
        <taxon>Mirini</taxon>
        <taxon>Lygus</taxon>
    </lineage>
</organism>
<dbReference type="EMBL" id="GDHC01001106">
    <property type="protein sequence ID" value="JAQ17523.1"/>
    <property type="molecule type" value="Transcribed_RNA"/>
</dbReference>
<reference evidence="4" key="2">
    <citation type="submission" date="2014-07" db="EMBL/GenBank/DDBJ databases">
        <authorList>
            <person name="Hull J."/>
        </authorList>
    </citation>
    <scope>NUCLEOTIDE SEQUENCE</scope>
</reference>